<protein>
    <recommendedName>
        <fullName evidence="5">TrbL/VirB6 plasmid conjugal transfer protein</fullName>
    </recommendedName>
</protein>
<feature type="compositionally biased region" description="Low complexity" evidence="1">
    <location>
        <begin position="555"/>
        <end position="607"/>
    </location>
</feature>
<dbReference type="InterPro" id="IPR045782">
    <property type="entry name" value="TrbL_3"/>
</dbReference>
<sequence>MTATGTSPFKMTAQEAPCRGGSRTSPATSSGGRAMADQEECGFLDGICKGKETISEALTGAAGDALDQIADGVTAAVVDTIASLGSMWTRIGSASLISENGAGAQAPVRGEFNDQVDLLLSYASWIGLGVCVFGVLFLGIILATKARRGDGAGLVNTATVLASGAALIGGATSLIGFLVPARAGNLSGSVGFIQDQTFYLTLAVAALSVMIAGAQMAWTQRAEPARDLLKNLLTLAVVTASGVTILNVLVAGTDALAVQIIDSAIGDDFQTDVLKLLALDNTTSAGAADPMWLGGNVILIIVGGVVAIIVNLIQLMLMVLRTGMLFLMAGILPLSAAFLNTETGKNFFQKVIAWTLAFAFYKPAAALIYGLAIKMSTTGVWEDSGSGLIQFAAGLMMIVASVFALPVLIGFLSPVLGSMSSSGSGGGGALGIAAMGAAIPQGASHLARSGRGFGSDSSASPSQSSASSKGGPGSAPAGPSSPPGGASGTAGASATGTAGSAGTAAAGAAAAPVAASMAAANAVQRGGEAVTQATESSAKAGTSSTGGSTGGTGAAGASATGAPGQDGAQKSSAGAGAQPTPGTGAAVAAPRAGAGPASGTGARPTPGSGAGAPPPRTGARPTGPAGPRQAAKAIQQQARAFKAQIANETGNEARPDGADRS</sequence>
<feature type="compositionally biased region" description="Low complexity" evidence="1">
    <location>
        <begin position="617"/>
        <end position="646"/>
    </location>
</feature>
<feature type="compositionally biased region" description="Low complexity" evidence="1">
    <location>
        <begin position="489"/>
        <end position="522"/>
    </location>
</feature>
<feature type="transmembrane region" description="Helical" evidence="2">
    <location>
        <begin position="198"/>
        <end position="219"/>
    </location>
</feature>
<keyword evidence="2" id="KW-1133">Transmembrane helix</keyword>
<dbReference type="AlphaFoldDB" id="A0A4R5YME8"/>
<dbReference type="Proteomes" id="UP000295163">
    <property type="component" value="Unassembled WGS sequence"/>
</dbReference>
<dbReference type="Pfam" id="PF19590">
    <property type="entry name" value="TrbL_3"/>
    <property type="match status" value="1"/>
</dbReference>
<comment type="caution">
    <text evidence="3">The sequence shown here is derived from an EMBL/GenBank/DDBJ whole genome shotgun (WGS) entry which is preliminary data.</text>
</comment>
<feature type="compositionally biased region" description="Polar residues" evidence="1">
    <location>
        <begin position="22"/>
        <end position="31"/>
    </location>
</feature>
<feature type="transmembrane region" description="Helical" evidence="2">
    <location>
        <begin position="154"/>
        <end position="178"/>
    </location>
</feature>
<evidence type="ECO:0000313" key="3">
    <source>
        <dbReference type="EMBL" id="TDL46476.1"/>
    </source>
</evidence>
<feature type="compositionally biased region" description="Basic and acidic residues" evidence="1">
    <location>
        <begin position="651"/>
        <end position="661"/>
    </location>
</feature>
<keyword evidence="2" id="KW-0812">Transmembrane</keyword>
<feature type="transmembrane region" description="Helical" evidence="2">
    <location>
        <begin position="122"/>
        <end position="142"/>
    </location>
</feature>
<keyword evidence="2" id="KW-0472">Membrane</keyword>
<proteinExistence type="predicted"/>
<feature type="compositionally biased region" description="Low complexity" evidence="1">
    <location>
        <begin position="454"/>
        <end position="478"/>
    </location>
</feature>
<evidence type="ECO:0008006" key="5">
    <source>
        <dbReference type="Google" id="ProtNLM"/>
    </source>
</evidence>
<dbReference type="EMBL" id="SMZT01000001">
    <property type="protein sequence ID" value="TDL46476.1"/>
    <property type="molecule type" value="Genomic_DNA"/>
</dbReference>
<evidence type="ECO:0000313" key="4">
    <source>
        <dbReference type="Proteomes" id="UP000295163"/>
    </source>
</evidence>
<feature type="transmembrane region" description="Helical" evidence="2">
    <location>
        <begin position="351"/>
        <end position="371"/>
    </location>
</feature>
<evidence type="ECO:0000256" key="2">
    <source>
        <dbReference type="SAM" id="Phobius"/>
    </source>
</evidence>
<accession>A0A4R5YME8</accession>
<feature type="transmembrane region" description="Helical" evidence="2">
    <location>
        <begin position="231"/>
        <end position="250"/>
    </location>
</feature>
<feature type="transmembrane region" description="Helical" evidence="2">
    <location>
        <begin position="391"/>
        <end position="412"/>
    </location>
</feature>
<feature type="transmembrane region" description="Helical" evidence="2">
    <location>
        <begin position="319"/>
        <end position="339"/>
    </location>
</feature>
<evidence type="ECO:0000256" key="1">
    <source>
        <dbReference type="SAM" id="MobiDB-lite"/>
    </source>
</evidence>
<feature type="compositionally biased region" description="Low complexity" evidence="1">
    <location>
        <begin position="533"/>
        <end position="546"/>
    </location>
</feature>
<name>A0A4R5YME8_KOCRO</name>
<organism evidence="3 4">
    <name type="scientific">Kocuria rosea</name>
    <name type="common">Deinococcus erythromyxa</name>
    <name type="synonym">Micrococcus rubens</name>
    <dbReference type="NCBI Taxonomy" id="1275"/>
    <lineage>
        <taxon>Bacteria</taxon>
        <taxon>Bacillati</taxon>
        <taxon>Actinomycetota</taxon>
        <taxon>Actinomycetes</taxon>
        <taxon>Micrococcales</taxon>
        <taxon>Micrococcaceae</taxon>
        <taxon>Kocuria</taxon>
    </lineage>
</organism>
<gene>
    <name evidence="3" type="ORF">E2R59_00160</name>
</gene>
<dbReference type="GO" id="GO:0030255">
    <property type="term" value="P:protein secretion by the type IV secretion system"/>
    <property type="evidence" value="ECO:0007669"/>
    <property type="project" value="InterPro"/>
</dbReference>
<reference evidence="3 4" key="1">
    <citation type="submission" date="2019-03" db="EMBL/GenBank/DDBJ databases">
        <title>Genome Sequencing and Assembly of Various Microbes Isolated from Partially Reclaimed Soil and Acid Mine Drainage (AMD) Site.</title>
        <authorList>
            <person name="Steinbock B."/>
            <person name="Bechtold R."/>
            <person name="Sevigny J.L."/>
            <person name="Thomas D."/>
            <person name="Cuthill L.R."/>
            <person name="Aveiro Johannsen E.J."/>
            <person name="Thomas K."/>
            <person name="Ghosh A."/>
        </authorList>
    </citation>
    <scope>NUCLEOTIDE SEQUENCE [LARGE SCALE GENOMIC DNA]</scope>
    <source>
        <strain evidence="3 4">S-A3</strain>
    </source>
</reference>
<feature type="transmembrane region" description="Helical" evidence="2">
    <location>
        <begin position="291"/>
        <end position="312"/>
    </location>
</feature>
<feature type="region of interest" description="Disordered" evidence="1">
    <location>
        <begin position="1"/>
        <end position="34"/>
    </location>
</feature>
<feature type="region of interest" description="Disordered" evidence="1">
    <location>
        <begin position="446"/>
        <end position="661"/>
    </location>
</feature>